<evidence type="ECO:0000313" key="3">
    <source>
        <dbReference type="Proteomes" id="UP000077266"/>
    </source>
</evidence>
<reference evidence="2 3" key="1">
    <citation type="journal article" date="2016" name="Mol. Biol. Evol.">
        <title>Comparative Genomics of Early-Diverging Mushroom-Forming Fungi Provides Insights into the Origins of Lignocellulose Decay Capabilities.</title>
        <authorList>
            <person name="Nagy L.G."/>
            <person name="Riley R."/>
            <person name="Tritt A."/>
            <person name="Adam C."/>
            <person name="Daum C."/>
            <person name="Floudas D."/>
            <person name="Sun H."/>
            <person name="Yadav J.S."/>
            <person name="Pangilinan J."/>
            <person name="Larsson K.H."/>
            <person name="Matsuura K."/>
            <person name="Barry K."/>
            <person name="Labutti K."/>
            <person name="Kuo R."/>
            <person name="Ohm R.A."/>
            <person name="Bhattacharya S.S."/>
            <person name="Shirouzu T."/>
            <person name="Yoshinaga Y."/>
            <person name="Martin F.M."/>
            <person name="Grigoriev I.V."/>
            <person name="Hibbett D.S."/>
        </authorList>
    </citation>
    <scope>NUCLEOTIDE SEQUENCE [LARGE SCALE GENOMIC DNA]</scope>
    <source>
        <strain evidence="2 3">HHB12029</strain>
    </source>
</reference>
<feature type="compositionally biased region" description="Polar residues" evidence="1">
    <location>
        <begin position="416"/>
        <end position="428"/>
    </location>
</feature>
<organism evidence="2 3">
    <name type="scientific">Exidia glandulosa HHB12029</name>
    <dbReference type="NCBI Taxonomy" id="1314781"/>
    <lineage>
        <taxon>Eukaryota</taxon>
        <taxon>Fungi</taxon>
        <taxon>Dikarya</taxon>
        <taxon>Basidiomycota</taxon>
        <taxon>Agaricomycotina</taxon>
        <taxon>Agaricomycetes</taxon>
        <taxon>Auriculariales</taxon>
        <taxon>Exidiaceae</taxon>
        <taxon>Exidia</taxon>
    </lineage>
</organism>
<dbReference type="Proteomes" id="UP000077266">
    <property type="component" value="Unassembled WGS sequence"/>
</dbReference>
<feature type="region of interest" description="Disordered" evidence="1">
    <location>
        <begin position="358"/>
        <end position="428"/>
    </location>
</feature>
<evidence type="ECO:0000256" key="1">
    <source>
        <dbReference type="SAM" id="MobiDB-lite"/>
    </source>
</evidence>
<accession>A0A165CPR8</accession>
<keyword evidence="3" id="KW-1185">Reference proteome</keyword>
<sequence length="428" mass="45198">MKRSAPAGAHIEPGRDPPGDSAGWIHGPTLQESPSAPHRPLRSTTPSADSTNSQDATTPKKSFGSRIRGLTATSCPGCPPEAPNPNSSPRTRLRGAEGVSARPVGADDEAFPPLLPLDAQRDPAQSRAHLSPQGYIPPPGPRAHDYPVHQQSLHASFDPFDPDMQHLPMPESPTTQLRANRAQQHEHTDYQLQDMDEDAEVDQALSETSGDASDKEAVPSSPRRNPHASSAPHSRANAPPSLPTSQNRSIRSPAHPEAAVRATGAATARNSGRGSGAVQGTPTHRNALWNADMIAPFAPEKPHFAEHPGESLEDMSHFGRVSMPTNCAQRGTQFPNGSGTSSATHAQQGVLNAHQLPSQRAPVAAGAQTEVQSTPAPTGRNSVGSIHSHFSYSAPMVSKAAGHPPDTRETRLPTGTHPTCRTSATQQS</sequence>
<feature type="compositionally biased region" description="Polar residues" evidence="1">
    <location>
        <begin position="42"/>
        <end position="60"/>
    </location>
</feature>
<evidence type="ECO:0000313" key="2">
    <source>
        <dbReference type="EMBL" id="KZV82867.1"/>
    </source>
</evidence>
<feature type="compositionally biased region" description="Polar residues" evidence="1">
    <location>
        <begin position="172"/>
        <end position="182"/>
    </location>
</feature>
<feature type="compositionally biased region" description="Polar residues" evidence="1">
    <location>
        <begin position="369"/>
        <end position="391"/>
    </location>
</feature>
<dbReference type="EMBL" id="KV426300">
    <property type="protein sequence ID" value="KZV82867.1"/>
    <property type="molecule type" value="Genomic_DNA"/>
</dbReference>
<feature type="region of interest" description="Disordered" evidence="1">
    <location>
        <begin position="1"/>
        <end position="283"/>
    </location>
</feature>
<name>A0A165CPR8_EXIGL</name>
<dbReference type="InParanoid" id="A0A165CPR8"/>
<feature type="compositionally biased region" description="Low complexity" evidence="1">
    <location>
        <begin position="259"/>
        <end position="269"/>
    </location>
</feature>
<protein>
    <submittedName>
        <fullName evidence="2">Uncharacterized protein</fullName>
    </submittedName>
</protein>
<proteinExistence type="predicted"/>
<gene>
    <name evidence="2" type="ORF">EXIGLDRAFT_778127</name>
</gene>
<dbReference type="AlphaFoldDB" id="A0A165CPR8"/>